<protein>
    <submittedName>
        <fullName evidence="2">Crb2</fullName>
    </submittedName>
</protein>
<dbReference type="PROSITE" id="PS51257">
    <property type="entry name" value="PROKAR_LIPOPROTEIN"/>
    <property type="match status" value="1"/>
</dbReference>
<dbReference type="Pfam" id="PF00905">
    <property type="entry name" value="Transpeptidase"/>
    <property type="match status" value="1"/>
</dbReference>
<dbReference type="SUPFAM" id="SSF56601">
    <property type="entry name" value="beta-lactamase/transpeptidase-like"/>
    <property type="match status" value="1"/>
</dbReference>
<dbReference type="EMBL" id="GQ244495">
    <property type="protein sequence ID" value="ACS83731.1"/>
    <property type="molecule type" value="Genomic_DNA"/>
</dbReference>
<sequence length="284" mass="33215">MRKNIVVAILSVILFASCAETRIKEHADWGKFFESRGIKKACFMLRDNNHESIHYYNKARCTERFMPASTFKVFNSLVALETAIAPDDQLVITWDSVARREDCDKDLTMREAFKASCLGYYQEIARRIGPTKMQHYLDTVKYGNMKMGGRIDNFWINQSLQISADEQTGFLKRMYFAELPFAERSQRIVKTMMLQEQTPRYNLYYKTGTGPIGDKYIYWVVGFAERIEHVKEPKGSMNKSDVRNYPYFFALNFEMPQADTSQDWFKARIEILHDVLKEYGAIPK</sequence>
<dbReference type="AlphaFoldDB" id="D6MLZ1"/>
<dbReference type="GO" id="GO:0008658">
    <property type="term" value="F:penicillin binding"/>
    <property type="evidence" value="ECO:0007669"/>
    <property type="project" value="InterPro"/>
</dbReference>
<accession>D6MLZ1</accession>
<organism evidence="2">
    <name type="scientific">uncultured bacterium AOCarb2</name>
    <dbReference type="NCBI Taxonomy" id="654973"/>
    <lineage>
        <taxon>Bacteria</taxon>
        <taxon>environmental samples</taxon>
    </lineage>
</organism>
<reference evidence="2" key="1">
    <citation type="journal article" date="2010" name="Appl. Environ. Microbiol.">
        <title>Metagenomics Reveals Antibiotic Resistance Genes Encoding Predicted Bifunctional Proteins in Apple Orchard Soil.</title>
        <authorList>
            <person name="Donato J.J."/>
            <person name="Moe L.A."/>
            <person name="Converse B.J."/>
            <person name="Smart K.D."/>
            <person name="Berklein F.C."/>
            <person name="McManus P.S."/>
            <person name="Handelsman J."/>
        </authorList>
    </citation>
    <scope>NUCLEOTIDE SEQUENCE</scope>
</reference>
<dbReference type="InterPro" id="IPR001460">
    <property type="entry name" value="PCN-bd_Tpept"/>
</dbReference>
<name>D6MLZ1_9BACT</name>
<dbReference type="InterPro" id="IPR012338">
    <property type="entry name" value="Beta-lactam/transpept-like"/>
</dbReference>
<gene>
    <name evidence="2" type="primary">crb2</name>
    <name evidence="2" type="ORF">WISOIL_0042</name>
</gene>
<evidence type="ECO:0000259" key="1">
    <source>
        <dbReference type="Pfam" id="PF00905"/>
    </source>
</evidence>
<dbReference type="Gene3D" id="3.40.710.10">
    <property type="entry name" value="DD-peptidase/beta-lactamase superfamily"/>
    <property type="match status" value="1"/>
</dbReference>
<feature type="domain" description="Penicillin-binding protein transpeptidase" evidence="1">
    <location>
        <begin position="52"/>
        <end position="225"/>
    </location>
</feature>
<proteinExistence type="predicted"/>
<evidence type="ECO:0000313" key="2">
    <source>
        <dbReference type="EMBL" id="ACS83731.1"/>
    </source>
</evidence>